<dbReference type="InterPro" id="IPR004827">
    <property type="entry name" value="bZIP"/>
</dbReference>
<proteinExistence type="predicted"/>
<evidence type="ECO:0000313" key="7">
    <source>
        <dbReference type="Proteomes" id="UP001642487"/>
    </source>
</evidence>
<keyword evidence="7" id="KW-1185">Reference proteome</keyword>
<dbReference type="PROSITE" id="PS50217">
    <property type="entry name" value="BZIP"/>
    <property type="match status" value="1"/>
</dbReference>
<dbReference type="Proteomes" id="UP001642487">
    <property type="component" value="Chromosome 8"/>
</dbReference>
<dbReference type="InterPro" id="IPR052483">
    <property type="entry name" value="bZIP_transcription_regulators"/>
</dbReference>
<dbReference type="PANTHER" id="PTHR46391">
    <property type="entry name" value="BASIC LEUCINE ZIPPER 34"/>
    <property type="match status" value="1"/>
</dbReference>
<dbReference type="InterPro" id="IPR044759">
    <property type="entry name" value="bZIP_RF2"/>
</dbReference>
<dbReference type="PANTHER" id="PTHR46391:SF13">
    <property type="entry name" value="ACTIVATOR OF SPOMIN LUC3"/>
    <property type="match status" value="1"/>
</dbReference>
<accession>A0ABP0Z6K4</accession>
<evidence type="ECO:0000256" key="3">
    <source>
        <dbReference type="ARBA" id="ARBA00023242"/>
    </source>
</evidence>
<keyword evidence="3" id="KW-0539">Nucleus</keyword>
<evidence type="ECO:0000256" key="1">
    <source>
        <dbReference type="ARBA" id="ARBA00023015"/>
    </source>
</evidence>
<dbReference type="EMBL" id="OZ021742">
    <property type="protein sequence ID" value="CAK9326931.1"/>
    <property type="molecule type" value="Genomic_DNA"/>
</dbReference>
<gene>
    <name evidence="6" type="ORF">CITCOLO1_LOCUS19295</name>
</gene>
<keyword evidence="2" id="KW-0804">Transcription</keyword>
<dbReference type="CDD" id="cd14703">
    <property type="entry name" value="bZIP_plant_RF2"/>
    <property type="match status" value="1"/>
</dbReference>
<keyword evidence="1" id="KW-0805">Transcription regulation</keyword>
<dbReference type="Gene3D" id="1.20.5.170">
    <property type="match status" value="1"/>
</dbReference>
<evidence type="ECO:0000259" key="5">
    <source>
        <dbReference type="PROSITE" id="PS50217"/>
    </source>
</evidence>
<sequence>MEDYNLHQNQNHPPCNFQEIMELCSVPVSTYPPITVGPDNCCLVNDSVRTTVGPDNHRLLNDLVSDWRRSFVVGCRREDEEGGSAVQMPPFSKIGGGEMSSGGDGAGNVDGRNPEQILYGRNIDPNMDPRKLKRIMSNRVSAQKSRLKKVQYVADMERKLKALEAHIAVLSPQVELYRNQQQVLQMEQKRLNQKILNCSRNKLLRDAEIEENRAEVNRLRELHMKQQCEANGWDSNVFPMPPDLHASELSNIVSPQPTQMENGERTVGGNGLGQFNSTSRHKMVEYKWMPTPGLRQVSKPNFNQLGQQ</sequence>
<protein>
    <recommendedName>
        <fullName evidence="5">BZIP domain-containing protein</fullName>
    </recommendedName>
</protein>
<reference evidence="6 7" key="1">
    <citation type="submission" date="2024-03" db="EMBL/GenBank/DDBJ databases">
        <authorList>
            <person name="Gkanogiannis A."/>
            <person name="Becerra Lopez-Lavalle L."/>
        </authorList>
    </citation>
    <scope>NUCLEOTIDE SEQUENCE [LARGE SCALE GENOMIC DNA]</scope>
</reference>
<organism evidence="6 7">
    <name type="scientific">Citrullus colocynthis</name>
    <name type="common">colocynth</name>
    <dbReference type="NCBI Taxonomy" id="252529"/>
    <lineage>
        <taxon>Eukaryota</taxon>
        <taxon>Viridiplantae</taxon>
        <taxon>Streptophyta</taxon>
        <taxon>Embryophyta</taxon>
        <taxon>Tracheophyta</taxon>
        <taxon>Spermatophyta</taxon>
        <taxon>Magnoliopsida</taxon>
        <taxon>eudicotyledons</taxon>
        <taxon>Gunneridae</taxon>
        <taxon>Pentapetalae</taxon>
        <taxon>rosids</taxon>
        <taxon>fabids</taxon>
        <taxon>Cucurbitales</taxon>
        <taxon>Cucurbitaceae</taxon>
        <taxon>Benincaseae</taxon>
        <taxon>Citrullus</taxon>
    </lineage>
</organism>
<feature type="coiled-coil region" evidence="4">
    <location>
        <begin position="174"/>
        <end position="229"/>
    </location>
</feature>
<feature type="domain" description="BZIP" evidence="5">
    <location>
        <begin position="128"/>
        <end position="191"/>
    </location>
</feature>
<dbReference type="InterPro" id="IPR046347">
    <property type="entry name" value="bZIP_sf"/>
</dbReference>
<keyword evidence="4" id="KW-0175">Coiled coil</keyword>
<dbReference type="Pfam" id="PF00170">
    <property type="entry name" value="bZIP_1"/>
    <property type="match status" value="1"/>
</dbReference>
<dbReference type="SUPFAM" id="SSF57959">
    <property type="entry name" value="Leucine zipper domain"/>
    <property type="match status" value="1"/>
</dbReference>
<evidence type="ECO:0000313" key="6">
    <source>
        <dbReference type="EMBL" id="CAK9326931.1"/>
    </source>
</evidence>
<dbReference type="SMART" id="SM00338">
    <property type="entry name" value="BRLZ"/>
    <property type="match status" value="1"/>
</dbReference>
<evidence type="ECO:0000256" key="4">
    <source>
        <dbReference type="SAM" id="Coils"/>
    </source>
</evidence>
<dbReference type="PROSITE" id="PS00036">
    <property type="entry name" value="BZIP_BASIC"/>
    <property type="match status" value="1"/>
</dbReference>
<name>A0ABP0Z6K4_9ROSI</name>
<evidence type="ECO:0000256" key="2">
    <source>
        <dbReference type="ARBA" id="ARBA00023163"/>
    </source>
</evidence>